<evidence type="ECO:0000313" key="2">
    <source>
        <dbReference type="EMBL" id="MFO3666346.1"/>
    </source>
</evidence>
<keyword evidence="3" id="KW-1185">Reference proteome</keyword>
<comment type="caution">
    <text evidence="2">The sequence shown here is derived from an EMBL/GenBank/DDBJ whole genome shotgun (WGS) entry which is preliminary data.</text>
</comment>
<proteinExistence type="predicted"/>
<dbReference type="InterPro" id="IPR051454">
    <property type="entry name" value="RNA/ubiquinone_mod_enzymes"/>
</dbReference>
<dbReference type="Proteomes" id="UP001637994">
    <property type="component" value="Unassembled WGS sequence"/>
</dbReference>
<accession>A0ABW9MC27</accession>
<protein>
    <submittedName>
        <fullName evidence="2">U32 family peptidase</fullName>
    </submittedName>
</protein>
<gene>
    <name evidence="2" type="ORF">ACCQ42_00970</name>
</gene>
<dbReference type="PANTHER" id="PTHR30217:SF10">
    <property type="entry name" value="23S RRNA 5-HYDROXYCYTIDINE C2501 SYNTHASE"/>
    <property type="match status" value="1"/>
</dbReference>
<dbReference type="Pfam" id="PF12392">
    <property type="entry name" value="DUF3656"/>
    <property type="match status" value="1"/>
</dbReference>
<dbReference type="Pfam" id="PF01136">
    <property type="entry name" value="Peptidase_U32"/>
    <property type="match status" value="1"/>
</dbReference>
<dbReference type="InterPro" id="IPR001539">
    <property type="entry name" value="Peptidase_U32"/>
</dbReference>
<evidence type="ECO:0000313" key="3">
    <source>
        <dbReference type="Proteomes" id="UP001637994"/>
    </source>
</evidence>
<dbReference type="InterPro" id="IPR020988">
    <property type="entry name" value="Pept_U32_collagenase"/>
</dbReference>
<dbReference type="EMBL" id="JBGMEF010000004">
    <property type="protein sequence ID" value="MFO3666346.1"/>
    <property type="molecule type" value="Genomic_DNA"/>
</dbReference>
<feature type="domain" description="Peptidase U32 collagenase" evidence="1">
    <location>
        <begin position="370"/>
        <end position="477"/>
    </location>
</feature>
<dbReference type="PROSITE" id="PS01276">
    <property type="entry name" value="PEPTIDASE_U32"/>
    <property type="match status" value="1"/>
</dbReference>
<evidence type="ECO:0000259" key="1">
    <source>
        <dbReference type="Pfam" id="PF12392"/>
    </source>
</evidence>
<sequence>MKKAEILAPVGNIDMLYAGLAAGADSFYLALDDFGARAYAKNFSLDNIEEIIDYIHLFDRKVFVTMNTLIKDSEMDKALYYAQKLYEYGVDGLLIQDIGFYSIIKDQVPGLDLHASTQMAVRDYHGAKALMDMGFKRIVIARETPIEEIRKIAKLPCEKEVFVHGSLCVSYSGECLMSSYFGERSANRGRCAGPCRLKYDLISDGKVLANDYFLNMKDLNVLDNIGELLDLSIDCLKIEGRMKSPEYVYTSVRAYKEKIEKASYNREKLRDISNRGYTKGFIFGQKSDYILREADNKHRSVGRVEIYQNKKSFLAKSDLHKGDNLEVQTERGKKLPLTITEEIKKGGRFILDKYKDAKVGSDILMLNAESIKDDLAKGLERYKNLGLDLYFKASLNEKASLKLVYKDYQVEVFSEEFIEPSQKIAIDESSIRENLDRFKDEIFKANTINVEIDDNIFIRKKTINKLRRDAIRALSHKIGGAYKREKIEIKKPSLKKFSNINPEKNLELMTNDIDPDLIEGFDNLYIKDYDPKYKDFSLYLDLDSHWDYEIDDLISYIKENSIRGVIFNSYRDFDFIERFKKEDIKIRIGRYLNVLNSYSFDFYSGFAEKVESSVENQLDIINKNAKAYDIESLVFGRIELMNMVHCPFSTIKKCGLRGCESCKFSKGEMKSANNDRMLTIRRDGLTKIYPYRLASFDESLLDPNLSRLVSVFSDEDLSAYQNKIKTDKLNYERGVI</sequence>
<organism evidence="2 3">
    <name type="scientific">Anaerococcus kampingae</name>
    <dbReference type="NCBI Taxonomy" id="3115614"/>
    <lineage>
        <taxon>Bacteria</taxon>
        <taxon>Bacillati</taxon>
        <taxon>Bacillota</taxon>
        <taxon>Tissierellia</taxon>
        <taxon>Tissierellales</taxon>
        <taxon>Peptoniphilaceae</taxon>
        <taxon>Anaerococcus</taxon>
    </lineage>
</organism>
<name>A0ABW9MC27_9FIRM</name>
<dbReference type="PANTHER" id="PTHR30217">
    <property type="entry name" value="PEPTIDASE U32 FAMILY"/>
    <property type="match status" value="1"/>
</dbReference>
<dbReference type="RefSeq" id="WP_410035083.1">
    <property type="nucleotide sequence ID" value="NZ_JBGMEF010000004.1"/>
</dbReference>
<reference evidence="2 3" key="1">
    <citation type="journal article" date="2025" name="Anaerobe">
        <title>Description of Anaerococcus kampingiae sp. nov., Anaerococcus groningensis sp. nov., Anaerococcus martiniensis sp. nov., and Anaerococcus cruorum sp. nov., isolated from human clinical specimens.</title>
        <authorList>
            <person name="Boiten K.E."/>
            <person name="Meijer J."/>
            <person name="van Wezel E.M."/>
            <person name="Veloo A.C.M."/>
        </authorList>
    </citation>
    <scope>NUCLEOTIDE SEQUENCE [LARGE SCALE GENOMIC DNA]</scope>
    <source>
        <strain evidence="2 3">ENR0874</strain>
    </source>
</reference>